<organism evidence="1 2">
    <name type="scientific">Peribacillus saganii</name>
    <dbReference type="NCBI Taxonomy" id="2303992"/>
    <lineage>
        <taxon>Bacteria</taxon>
        <taxon>Bacillati</taxon>
        <taxon>Bacillota</taxon>
        <taxon>Bacilli</taxon>
        <taxon>Bacillales</taxon>
        <taxon>Bacillaceae</taxon>
        <taxon>Peribacillus</taxon>
    </lineage>
</organism>
<gene>
    <name evidence="1" type="ORF">D0469_17500</name>
</gene>
<evidence type="ECO:0000313" key="2">
    <source>
        <dbReference type="Proteomes" id="UP000264541"/>
    </source>
</evidence>
<sequence>MAYQYSKGWFIQQLKAMGITKHPIERRKLESYKTYILRNLYADKIENKQ</sequence>
<dbReference type="Proteomes" id="UP000264541">
    <property type="component" value="Unassembled WGS sequence"/>
</dbReference>
<comment type="caution">
    <text evidence="1">The sequence shown here is derived from an EMBL/GenBank/DDBJ whole genome shotgun (WGS) entry which is preliminary data.</text>
</comment>
<protein>
    <submittedName>
        <fullName evidence="1">DUF2639 domain-containing protein</fullName>
    </submittedName>
</protein>
<dbReference type="EMBL" id="QVTE01000051">
    <property type="protein sequence ID" value="RFU66425.1"/>
    <property type="molecule type" value="Genomic_DNA"/>
</dbReference>
<dbReference type="InterPro" id="IPR022580">
    <property type="entry name" value="DUF2639"/>
</dbReference>
<accession>A0A372LJ53</accession>
<dbReference type="OrthoDB" id="2738543at2"/>
<keyword evidence="2" id="KW-1185">Reference proteome</keyword>
<dbReference type="Pfam" id="PF11121">
    <property type="entry name" value="DUF2639"/>
    <property type="match status" value="1"/>
</dbReference>
<proteinExistence type="predicted"/>
<dbReference type="RefSeq" id="WP_117328009.1">
    <property type="nucleotide sequence ID" value="NZ_QVTE01000051.1"/>
</dbReference>
<dbReference type="AlphaFoldDB" id="A0A372LJ53"/>
<name>A0A372LJ53_9BACI</name>
<reference evidence="1 2" key="1">
    <citation type="submission" date="2018-08" db="EMBL/GenBank/DDBJ databases">
        <title>Bacillus chawlae sp. nov., Bacillus glennii sp. nov., and Bacillus saganii sp. nov. Isolated from the Vehicle Assembly Building at Kennedy Space Center where the Viking Spacecraft were Assembled.</title>
        <authorList>
            <person name="Seuylemezian A."/>
            <person name="Vaishampayan P."/>
        </authorList>
    </citation>
    <scope>NUCLEOTIDE SEQUENCE [LARGE SCALE GENOMIC DNA]</scope>
    <source>
        <strain evidence="1 2">V47-23a</strain>
    </source>
</reference>
<evidence type="ECO:0000313" key="1">
    <source>
        <dbReference type="EMBL" id="RFU66425.1"/>
    </source>
</evidence>